<dbReference type="RefSeq" id="WP_310339083.1">
    <property type="nucleotide sequence ID" value="NZ_JAVDXO010000001.1"/>
</dbReference>
<evidence type="ECO:0000313" key="3">
    <source>
        <dbReference type="Proteomes" id="UP001268089"/>
    </source>
</evidence>
<accession>A0ABU1ZI19</accession>
<dbReference type="Proteomes" id="UP001268089">
    <property type="component" value="Unassembled WGS sequence"/>
</dbReference>
<feature type="chain" id="PRO_5046943577" description="DUF4124 domain-containing protein" evidence="1">
    <location>
        <begin position="22"/>
        <end position="174"/>
    </location>
</feature>
<dbReference type="EMBL" id="JAVDXO010000001">
    <property type="protein sequence ID" value="MDR7305184.1"/>
    <property type="molecule type" value="Genomic_DNA"/>
</dbReference>
<proteinExistence type="predicted"/>
<keyword evidence="3" id="KW-1185">Reference proteome</keyword>
<sequence length="174" mass="18294">MKPFHALLAVVLAFSAAGAWAQWQWLDKDGRKVFSDRAPGADIPDKNILKRPAGQRVAPAAPVANAEDPVAPAATAAAPALPASAAKGVGVDKELEAKKKQAADAEAAKKKAEEDRITKAKIENCARAKQAKTTFDSGVRVSRTNAAGEREVMDDAARAAEAKRIQGVIDADCR</sequence>
<name>A0ABU1ZI19_9BURK</name>
<feature type="signal peptide" evidence="1">
    <location>
        <begin position="1"/>
        <end position="21"/>
    </location>
</feature>
<protein>
    <recommendedName>
        <fullName evidence="4">DUF4124 domain-containing protein</fullName>
    </recommendedName>
</protein>
<keyword evidence="1" id="KW-0732">Signal</keyword>
<reference evidence="2 3" key="1">
    <citation type="submission" date="2023-07" db="EMBL/GenBank/DDBJ databases">
        <title>Sorghum-associated microbial communities from plants grown in Nebraska, USA.</title>
        <authorList>
            <person name="Schachtman D."/>
        </authorList>
    </citation>
    <scope>NUCLEOTIDE SEQUENCE [LARGE SCALE GENOMIC DNA]</scope>
    <source>
        <strain evidence="2 3">BE308</strain>
    </source>
</reference>
<gene>
    <name evidence="2" type="ORF">J2X15_000450</name>
</gene>
<organism evidence="2 3">
    <name type="scientific">Rhodoferax saidenbachensis</name>
    <dbReference type="NCBI Taxonomy" id="1484693"/>
    <lineage>
        <taxon>Bacteria</taxon>
        <taxon>Pseudomonadati</taxon>
        <taxon>Pseudomonadota</taxon>
        <taxon>Betaproteobacteria</taxon>
        <taxon>Burkholderiales</taxon>
        <taxon>Comamonadaceae</taxon>
        <taxon>Rhodoferax</taxon>
    </lineage>
</organism>
<evidence type="ECO:0008006" key="4">
    <source>
        <dbReference type="Google" id="ProtNLM"/>
    </source>
</evidence>
<evidence type="ECO:0000256" key="1">
    <source>
        <dbReference type="SAM" id="SignalP"/>
    </source>
</evidence>
<comment type="caution">
    <text evidence="2">The sequence shown here is derived from an EMBL/GenBank/DDBJ whole genome shotgun (WGS) entry which is preliminary data.</text>
</comment>
<evidence type="ECO:0000313" key="2">
    <source>
        <dbReference type="EMBL" id="MDR7305184.1"/>
    </source>
</evidence>